<accession>A0AA39YSN5</accession>
<gene>
    <name evidence="2" type="ORF">B0T16DRAFT_60231</name>
</gene>
<evidence type="ECO:0000313" key="3">
    <source>
        <dbReference type="Proteomes" id="UP001174936"/>
    </source>
</evidence>
<reference evidence="2" key="1">
    <citation type="submission" date="2023-06" db="EMBL/GenBank/DDBJ databases">
        <title>Genome-scale phylogeny and comparative genomics of the fungal order Sordariales.</title>
        <authorList>
            <consortium name="Lawrence Berkeley National Laboratory"/>
            <person name="Hensen N."/>
            <person name="Bonometti L."/>
            <person name="Westerberg I."/>
            <person name="Brannstrom I.O."/>
            <person name="Guillou S."/>
            <person name="Cros-Aarteil S."/>
            <person name="Calhoun S."/>
            <person name="Haridas S."/>
            <person name="Kuo A."/>
            <person name="Mondo S."/>
            <person name="Pangilinan J."/>
            <person name="Riley R."/>
            <person name="Labutti K."/>
            <person name="Andreopoulos B."/>
            <person name="Lipzen A."/>
            <person name="Chen C."/>
            <person name="Yanf M."/>
            <person name="Daum C."/>
            <person name="Ng V."/>
            <person name="Clum A."/>
            <person name="Steindorff A."/>
            <person name="Ohm R."/>
            <person name="Martin F."/>
            <person name="Silar P."/>
            <person name="Natvig D."/>
            <person name="Lalanne C."/>
            <person name="Gautier V."/>
            <person name="Ament-Velasquez S.L."/>
            <person name="Kruys A."/>
            <person name="Hutchinson M.I."/>
            <person name="Powell A.J."/>
            <person name="Barry K."/>
            <person name="Miller A.N."/>
            <person name="Grigoriev I.V."/>
            <person name="Debuchy R."/>
            <person name="Gladieux P."/>
            <person name="Thoren M.H."/>
            <person name="Johannesson H."/>
        </authorList>
    </citation>
    <scope>NUCLEOTIDE SEQUENCE</scope>
    <source>
        <strain evidence="2">SMH2532-1</strain>
    </source>
</reference>
<organism evidence="2 3">
    <name type="scientific">Cercophora newfieldiana</name>
    <dbReference type="NCBI Taxonomy" id="92897"/>
    <lineage>
        <taxon>Eukaryota</taxon>
        <taxon>Fungi</taxon>
        <taxon>Dikarya</taxon>
        <taxon>Ascomycota</taxon>
        <taxon>Pezizomycotina</taxon>
        <taxon>Sordariomycetes</taxon>
        <taxon>Sordariomycetidae</taxon>
        <taxon>Sordariales</taxon>
        <taxon>Lasiosphaeriaceae</taxon>
        <taxon>Cercophora</taxon>
    </lineage>
</organism>
<sequence length="166" mass="17354">MQLVSLLSWAVSLGCVAAAPAAAPEEECKPRTLCVDGINTCGVRFGGCYDTCKPELRPIAPLCVPATTASSSSKATSVTVTTTSIVTHTLIPPTTRPIPTPRTSACLDGREGSGYTVCWDGINDCGQMYGGCFADCKPWPTFSKPPCRTITTSKTVSSPPPEPTPL</sequence>
<dbReference type="EMBL" id="JAULSV010000001">
    <property type="protein sequence ID" value="KAK0657430.1"/>
    <property type="molecule type" value="Genomic_DNA"/>
</dbReference>
<proteinExistence type="predicted"/>
<evidence type="ECO:0000256" key="1">
    <source>
        <dbReference type="SAM" id="SignalP"/>
    </source>
</evidence>
<comment type="caution">
    <text evidence="2">The sequence shown here is derived from an EMBL/GenBank/DDBJ whole genome shotgun (WGS) entry which is preliminary data.</text>
</comment>
<feature type="signal peptide" evidence="1">
    <location>
        <begin position="1"/>
        <end position="18"/>
    </location>
</feature>
<name>A0AA39YSN5_9PEZI</name>
<keyword evidence="1" id="KW-0732">Signal</keyword>
<dbReference type="Proteomes" id="UP001174936">
    <property type="component" value="Unassembled WGS sequence"/>
</dbReference>
<evidence type="ECO:0000313" key="2">
    <source>
        <dbReference type="EMBL" id="KAK0657430.1"/>
    </source>
</evidence>
<protein>
    <submittedName>
        <fullName evidence="2">Uncharacterized protein</fullName>
    </submittedName>
</protein>
<keyword evidence="3" id="KW-1185">Reference proteome</keyword>
<dbReference type="AlphaFoldDB" id="A0AA39YSN5"/>
<feature type="chain" id="PRO_5041267458" evidence="1">
    <location>
        <begin position="19"/>
        <end position="166"/>
    </location>
</feature>